<sequence length="589" mass="62374">MNATDGERVWAEERQSKALVKRFTCERGGNVAILFAFLSVPMLMFGGAAIDYGFATRLETKLQAATDATALLLCQTPLTTTTAALNTMAQTAMTGAMGSANLVVDPLVITSNPRQITLTAHKLSTTFFDKFTGTSRINPGAKSECATPLPKTFEIALVLDNTGSMAESSGTQSKLQAVQAAATNFVNYVYTSAAFSSATRISIVPFAGAVAVNPTIYRYATWIDQNAQSAYHWTNVIDPSGSGFSNRFGIFDSLKAVNTNWGWAGCLETLPYPLDVRDGAPTSGNLDSYYVPLLAPDEPGDGSTSYFDFSDPNGSTYRSYNSYIDDDDGTKNGKCGTKNSATSYLPLEAQACKYISPLNAKSGTALGIPNGPNFGCTTQPLMTLTNDTAALKNLISKMAASGSTNIHEGFMWGWRTLSPLSVFTSSPTTGSPPAAYATISGSSNTTTINKILILMTDGYNSWTANPGSPNGSLYLAPGYFKNANPANTKTMNSNTRFPPANQNISNSTSARNGLDALTAEACKNAKAVNISVYTIAFSVPADPIDAAGQALLKNCATSADQYFLANTSDDLIAAFKKIQASIGALRLTQ</sequence>
<evidence type="ECO:0000256" key="1">
    <source>
        <dbReference type="SAM" id="Phobius"/>
    </source>
</evidence>
<evidence type="ECO:0000313" key="4">
    <source>
        <dbReference type="Proteomes" id="UP001244297"/>
    </source>
</evidence>
<keyword evidence="4" id="KW-1185">Reference proteome</keyword>
<proteinExistence type="predicted"/>
<comment type="caution">
    <text evidence="3">The sequence shown here is derived from an EMBL/GenBank/DDBJ whole genome shotgun (WGS) entry which is preliminary data.</text>
</comment>
<protein>
    <submittedName>
        <fullName evidence="3">Pilus assembly protein TadG-related protein</fullName>
    </submittedName>
</protein>
<dbReference type="EMBL" id="JAUFPT010000097">
    <property type="protein sequence ID" value="MDN3574273.1"/>
    <property type="molecule type" value="Genomic_DNA"/>
</dbReference>
<keyword evidence="1" id="KW-1133">Transmembrane helix</keyword>
<name>A0ABT8AYB5_9HYPH</name>
<accession>A0ABT8AYB5</accession>
<dbReference type="Proteomes" id="UP001244297">
    <property type="component" value="Unassembled WGS sequence"/>
</dbReference>
<evidence type="ECO:0000259" key="2">
    <source>
        <dbReference type="Pfam" id="PF13400"/>
    </source>
</evidence>
<keyword evidence="1" id="KW-0472">Membrane</keyword>
<dbReference type="InterPro" id="IPR036465">
    <property type="entry name" value="vWFA_dom_sf"/>
</dbReference>
<dbReference type="InterPro" id="IPR028087">
    <property type="entry name" value="Tad_N"/>
</dbReference>
<organism evidence="3 4">
    <name type="scientific">Methylobacterium longum</name>
    <dbReference type="NCBI Taxonomy" id="767694"/>
    <lineage>
        <taxon>Bacteria</taxon>
        <taxon>Pseudomonadati</taxon>
        <taxon>Pseudomonadota</taxon>
        <taxon>Alphaproteobacteria</taxon>
        <taxon>Hyphomicrobiales</taxon>
        <taxon>Methylobacteriaceae</taxon>
        <taxon>Methylobacterium</taxon>
    </lineage>
</organism>
<feature type="domain" description="Putative Flp pilus-assembly TadG-like N-terminal" evidence="2">
    <location>
        <begin position="29"/>
        <end position="71"/>
    </location>
</feature>
<keyword evidence="1" id="KW-0812">Transmembrane</keyword>
<dbReference type="SUPFAM" id="SSF53300">
    <property type="entry name" value="vWA-like"/>
    <property type="match status" value="1"/>
</dbReference>
<gene>
    <name evidence="3" type="ORF">QWZ18_27160</name>
</gene>
<feature type="transmembrane region" description="Helical" evidence="1">
    <location>
        <begin position="31"/>
        <end position="54"/>
    </location>
</feature>
<evidence type="ECO:0000313" key="3">
    <source>
        <dbReference type="EMBL" id="MDN3574273.1"/>
    </source>
</evidence>
<dbReference type="Pfam" id="PF13400">
    <property type="entry name" value="Tad"/>
    <property type="match status" value="1"/>
</dbReference>
<dbReference type="Gene3D" id="3.40.50.410">
    <property type="entry name" value="von Willebrand factor, type A domain"/>
    <property type="match status" value="2"/>
</dbReference>
<dbReference type="RefSeq" id="WP_238291138.1">
    <property type="nucleotide sequence ID" value="NZ_BPQS01000032.1"/>
</dbReference>
<reference evidence="4" key="1">
    <citation type="journal article" date="2019" name="Int. J. Syst. Evol. Microbiol.">
        <title>The Global Catalogue of Microorganisms (GCM) 10K type strain sequencing project: providing services to taxonomists for standard genome sequencing and annotation.</title>
        <authorList>
            <consortium name="The Broad Institute Genomics Platform"/>
            <consortium name="The Broad Institute Genome Sequencing Center for Infectious Disease"/>
            <person name="Wu L."/>
            <person name="Ma J."/>
        </authorList>
    </citation>
    <scope>NUCLEOTIDE SEQUENCE [LARGE SCALE GENOMIC DNA]</scope>
    <source>
        <strain evidence="4">CECT 7806</strain>
    </source>
</reference>